<gene>
    <name evidence="7" type="ORF">GCM10009769_04960</name>
    <name evidence="8" type="ORF">JOE58_000761</name>
</gene>
<evidence type="ECO:0000259" key="6">
    <source>
        <dbReference type="PROSITE" id="PS51900"/>
    </source>
</evidence>
<comment type="caution">
    <text evidence="7">The sequence shown here is derived from an EMBL/GenBank/DDBJ whole genome shotgun (WGS) entry which is preliminary data.</text>
</comment>
<reference evidence="7" key="2">
    <citation type="submission" date="2020-09" db="EMBL/GenBank/DDBJ databases">
        <authorList>
            <person name="Sun Q."/>
            <person name="Ohkuma M."/>
        </authorList>
    </citation>
    <scope>NUCLEOTIDE SEQUENCE</scope>
    <source>
        <strain evidence="7">JCM 1480</strain>
    </source>
</reference>
<feature type="domain" description="Core-binding (CB)" evidence="6">
    <location>
        <begin position="62"/>
        <end position="143"/>
    </location>
</feature>
<evidence type="ECO:0000256" key="3">
    <source>
        <dbReference type="ARBA" id="ARBA00023172"/>
    </source>
</evidence>
<name>A0A8H9G6T7_9MICO</name>
<keyword evidence="2 4" id="KW-0238">DNA-binding</keyword>
<dbReference type="CDD" id="cd01189">
    <property type="entry name" value="INT_ICEBs1_C_like"/>
    <property type="match status" value="1"/>
</dbReference>
<protein>
    <submittedName>
        <fullName evidence="7 8">Integrase</fullName>
    </submittedName>
</protein>
<keyword evidence="10" id="KW-1185">Reference proteome</keyword>
<dbReference type="InterPro" id="IPR011010">
    <property type="entry name" value="DNA_brk_join_enz"/>
</dbReference>
<evidence type="ECO:0000313" key="9">
    <source>
        <dbReference type="Proteomes" id="UP000648535"/>
    </source>
</evidence>
<dbReference type="SUPFAM" id="SSF56349">
    <property type="entry name" value="DNA breaking-rejoining enzymes"/>
    <property type="match status" value="1"/>
</dbReference>
<evidence type="ECO:0000313" key="8">
    <source>
        <dbReference type="EMBL" id="MBM7801510.1"/>
    </source>
</evidence>
<dbReference type="EMBL" id="BMOI01000001">
    <property type="protein sequence ID" value="GGK89933.1"/>
    <property type="molecule type" value="Genomic_DNA"/>
</dbReference>
<dbReference type="Pfam" id="PF00589">
    <property type="entry name" value="Phage_integrase"/>
    <property type="match status" value="1"/>
</dbReference>
<dbReference type="GO" id="GO:0003677">
    <property type="term" value="F:DNA binding"/>
    <property type="evidence" value="ECO:0007669"/>
    <property type="project" value="UniProtKB-UniRule"/>
</dbReference>
<evidence type="ECO:0000256" key="1">
    <source>
        <dbReference type="ARBA" id="ARBA00008857"/>
    </source>
</evidence>
<evidence type="ECO:0000313" key="10">
    <source>
        <dbReference type="Proteomes" id="UP000746584"/>
    </source>
</evidence>
<dbReference type="PANTHER" id="PTHR30349">
    <property type="entry name" value="PHAGE INTEGRASE-RELATED"/>
    <property type="match status" value="1"/>
</dbReference>
<reference evidence="8 10" key="3">
    <citation type="submission" date="2021-01" db="EMBL/GenBank/DDBJ databases">
        <title>Sequencing the genomes of 1000 actinobacteria strains.</title>
        <authorList>
            <person name="Klenk H.-P."/>
        </authorList>
    </citation>
    <scope>NUCLEOTIDE SEQUENCE [LARGE SCALE GENOMIC DNA]</scope>
    <source>
        <strain evidence="8 10">DSM 20542</strain>
    </source>
</reference>
<dbReference type="AlphaFoldDB" id="A0A8H9G6T7"/>
<evidence type="ECO:0000313" key="7">
    <source>
        <dbReference type="EMBL" id="GGK89933.1"/>
    </source>
</evidence>
<dbReference type="Proteomes" id="UP000648535">
    <property type="component" value="Unassembled WGS sequence"/>
</dbReference>
<dbReference type="InterPro" id="IPR044068">
    <property type="entry name" value="CB"/>
</dbReference>
<dbReference type="Gene3D" id="1.10.443.10">
    <property type="entry name" value="Intergrase catalytic core"/>
    <property type="match status" value="1"/>
</dbReference>
<dbReference type="GO" id="GO:0015074">
    <property type="term" value="P:DNA integration"/>
    <property type="evidence" value="ECO:0007669"/>
    <property type="project" value="InterPro"/>
</dbReference>
<dbReference type="RefSeq" id="WP_022904026.1">
    <property type="nucleotide sequence ID" value="NZ_BMOI01000001.1"/>
</dbReference>
<dbReference type="PROSITE" id="PS51898">
    <property type="entry name" value="TYR_RECOMBINASE"/>
    <property type="match status" value="1"/>
</dbReference>
<dbReference type="PANTHER" id="PTHR30349:SF64">
    <property type="entry name" value="PROPHAGE INTEGRASE INTD-RELATED"/>
    <property type="match status" value="1"/>
</dbReference>
<dbReference type="Gene3D" id="1.10.150.130">
    <property type="match status" value="1"/>
</dbReference>
<keyword evidence="3" id="KW-0233">DNA recombination</keyword>
<dbReference type="Proteomes" id="UP000746584">
    <property type="component" value="Unassembled WGS sequence"/>
</dbReference>
<accession>A0A8H9G6T7</accession>
<dbReference type="EMBL" id="JAFBCG010000001">
    <property type="protein sequence ID" value="MBM7801510.1"/>
    <property type="molecule type" value="Genomic_DNA"/>
</dbReference>
<feature type="domain" description="Tyr recombinase" evidence="5">
    <location>
        <begin position="157"/>
        <end position="368"/>
    </location>
</feature>
<evidence type="ECO:0000259" key="5">
    <source>
        <dbReference type="PROSITE" id="PS51898"/>
    </source>
</evidence>
<dbReference type="GO" id="GO:0006310">
    <property type="term" value="P:DNA recombination"/>
    <property type="evidence" value="ECO:0007669"/>
    <property type="project" value="UniProtKB-KW"/>
</dbReference>
<evidence type="ECO:0000256" key="2">
    <source>
        <dbReference type="ARBA" id="ARBA00023125"/>
    </source>
</evidence>
<reference evidence="7" key="1">
    <citation type="journal article" date="2014" name="Int. J. Syst. Evol. Microbiol.">
        <title>Complete genome sequence of Corynebacterium casei LMG S-19264T (=DSM 44701T), isolated from a smear-ripened cheese.</title>
        <authorList>
            <consortium name="US DOE Joint Genome Institute (JGI-PGF)"/>
            <person name="Walter F."/>
            <person name="Albersmeier A."/>
            <person name="Kalinowski J."/>
            <person name="Ruckert C."/>
        </authorList>
    </citation>
    <scope>NUCLEOTIDE SEQUENCE</scope>
    <source>
        <strain evidence="7">JCM 1480</strain>
    </source>
</reference>
<dbReference type="InterPro" id="IPR010998">
    <property type="entry name" value="Integrase_recombinase_N"/>
</dbReference>
<dbReference type="InterPro" id="IPR002104">
    <property type="entry name" value="Integrase_catalytic"/>
</dbReference>
<evidence type="ECO:0000256" key="4">
    <source>
        <dbReference type="PROSITE-ProRule" id="PRU01248"/>
    </source>
</evidence>
<dbReference type="InterPro" id="IPR013762">
    <property type="entry name" value="Integrase-like_cat_sf"/>
</dbReference>
<comment type="similarity">
    <text evidence="1">Belongs to the 'phage' integrase family.</text>
</comment>
<sequence length="380" mass="41588">MATIRAYETAKGKRYEVGYTKPDGRTTRKRGFRTQRDAKEWSAVNTVAMSKPTYRTQTELSQRLGPFIDEFLARRATLAASTVANRAAVASKWVTPYWSEEPLDAVTKKAVKAWVETIHANGAGAQTIQKAHQILGGVLEECVEQALMTGNPARGVRLPKVVTREHGYMNAQQVAHLLDESAERDRLLIAFLAFSGLRFGEAAALTFADLDFENNIVHVRRSATEVRGRLVVGQPKSGKSRRVPGVPQVMGPLRRHAKGRDGQDLVFTAPEGGFLRLTTWRRRVFAPAVKRAIASWPGSEFAGEDSPKLFPALTPHDLRHTAASLTVSAGAQVRLVQDMLGHAKPSITLDVYTGLFPSDFAPLVEKLDGLASGAGIAQRL</sequence>
<dbReference type="PROSITE" id="PS51900">
    <property type="entry name" value="CB"/>
    <property type="match status" value="1"/>
</dbReference>
<proteinExistence type="inferred from homology"/>
<organism evidence="7 9">
    <name type="scientific">Curtobacterium luteum</name>
    <dbReference type="NCBI Taxonomy" id="33881"/>
    <lineage>
        <taxon>Bacteria</taxon>
        <taxon>Bacillati</taxon>
        <taxon>Actinomycetota</taxon>
        <taxon>Actinomycetes</taxon>
        <taxon>Micrococcales</taxon>
        <taxon>Microbacteriaceae</taxon>
        <taxon>Curtobacterium</taxon>
    </lineage>
</organism>
<dbReference type="InterPro" id="IPR050090">
    <property type="entry name" value="Tyrosine_recombinase_XerCD"/>
</dbReference>